<dbReference type="HAMAP" id="MF_00258">
    <property type="entry name" value="Glu_racemase"/>
    <property type="match status" value="1"/>
</dbReference>
<dbReference type="PROSITE" id="PS00923">
    <property type="entry name" value="ASP_GLU_RACEMASE_1"/>
    <property type="match status" value="1"/>
</dbReference>
<dbReference type="InterPro" id="IPR001920">
    <property type="entry name" value="Asp/Glu_race"/>
</dbReference>
<reference evidence="8 9" key="1">
    <citation type="submission" date="2023-04" db="EMBL/GenBank/DDBJ databases">
        <title>Fusibacter bizertensis strain WBS, isolated from littoral bottom sediments of the Arctic seas - biochemical and genomic analysis.</title>
        <authorList>
            <person name="Brioukhanov A.L."/>
        </authorList>
    </citation>
    <scope>NUCLEOTIDE SEQUENCE [LARGE SCALE GENOMIC DNA]</scope>
    <source>
        <strain evidence="8 9">WBS</strain>
    </source>
</reference>
<dbReference type="PANTHER" id="PTHR21198:SF3">
    <property type="entry name" value="GLUTAMATE RACEMASE"/>
    <property type="match status" value="1"/>
</dbReference>
<gene>
    <name evidence="7 8" type="primary">murI</name>
    <name evidence="8" type="ORF">QE109_09890</name>
</gene>
<name>A0ABT6NDF9_9FIRM</name>
<keyword evidence="4 7" id="KW-0573">Peptidoglycan synthesis</keyword>
<keyword evidence="9" id="KW-1185">Reference proteome</keyword>
<comment type="function">
    <text evidence="7">Provides the (R)-glutamate required for cell wall biosynthesis.</text>
</comment>
<comment type="similarity">
    <text evidence="7">Belongs to the aspartate/glutamate racemases family.</text>
</comment>
<dbReference type="NCBIfam" id="TIGR00067">
    <property type="entry name" value="glut_race"/>
    <property type="match status" value="1"/>
</dbReference>
<feature type="active site" description="Proton donor/acceptor" evidence="7">
    <location>
        <position position="74"/>
    </location>
</feature>
<dbReference type="GO" id="GO:0008881">
    <property type="term" value="F:glutamate racemase activity"/>
    <property type="evidence" value="ECO:0007669"/>
    <property type="project" value="UniProtKB-EC"/>
</dbReference>
<dbReference type="PANTHER" id="PTHR21198">
    <property type="entry name" value="GLUTAMATE RACEMASE"/>
    <property type="match status" value="1"/>
</dbReference>
<comment type="pathway">
    <text evidence="7">Cell wall biogenesis; peptidoglycan biosynthesis.</text>
</comment>
<dbReference type="InterPro" id="IPR018187">
    <property type="entry name" value="Asp/Glu_racemase_AS_1"/>
</dbReference>
<dbReference type="EC" id="5.1.1.3" evidence="2 7"/>
<dbReference type="SUPFAM" id="SSF53681">
    <property type="entry name" value="Aspartate/glutamate racemase"/>
    <property type="match status" value="2"/>
</dbReference>
<keyword evidence="5 7" id="KW-0413">Isomerase</keyword>
<dbReference type="RefSeq" id="WP_281094306.1">
    <property type="nucleotide sequence ID" value="NZ_JARYZI010000006.1"/>
</dbReference>
<evidence type="ECO:0000256" key="6">
    <source>
        <dbReference type="ARBA" id="ARBA00023316"/>
    </source>
</evidence>
<evidence type="ECO:0000256" key="1">
    <source>
        <dbReference type="ARBA" id="ARBA00001602"/>
    </source>
</evidence>
<evidence type="ECO:0000256" key="5">
    <source>
        <dbReference type="ARBA" id="ARBA00023235"/>
    </source>
</evidence>
<evidence type="ECO:0000256" key="2">
    <source>
        <dbReference type="ARBA" id="ARBA00013090"/>
    </source>
</evidence>
<evidence type="ECO:0000313" key="9">
    <source>
        <dbReference type="Proteomes" id="UP001158045"/>
    </source>
</evidence>
<keyword evidence="3 7" id="KW-0133">Cell shape</keyword>
<organism evidence="8 9">
    <name type="scientific">Fusibacter bizertensis</name>
    <dbReference type="NCBI Taxonomy" id="1488331"/>
    <lineage>
        <taxon>Bacteria</taxon>
        <taxon>Bacillati</taxon>
        <taxon>Bacillota</taxon>
        <taxon>Clostridia</taxon>
        <taxon>Eubacteriales</taxon>
        <taxon>Eubacteriales Family XII. Incertae Sedis</taxon>
        <taxon>Fusibacter</taxon>
    </lineage>
</organism>
<feature type="active site" description="Proton donor/acceptor" evidence="7">
    <location>
        <position position="182"/>
    </location>
</feature>
<dbReference type="EMBL" id="JARYZI010000006">
    <property type="protein sequence ID" value="MDH8678457.1"/>
    <property type="molecule type" value="Genomic_DNA"/>
</dbReference>
<comment type="caution">
    <text evidence="8">The sequence shown here is derived from an EMBL/GenBank/DDBJ whole genome shotgun (WGS) entry which is preliminary data.</text>
</comment>
<feature type="binding site" evidence="7">
    <location>
        <begin position="11"/>
        <end position="12"/>
    </location>
    <ligand>
        <name>substrate</name>
    </ligand>
</feature>
<dbReference type="InterPro" id="IPR015942">
    <property type="entry name" value="Asp/Glu/hydantoin_racemase"/>
</dbReference>
<proteinExistence type="inferred from homology"/>
<evidence type="ECO:0000256" key="3">
    <source>
        <dbReference type="ARBA" id="ARBA00022960"/>
    </source>
</evidence>
<keyword evidence="6 7" id="KW-0961">Cell wall biogenesis/degradation</keyword>
<sequence length="262" mass="29539">MDKYSKIGIFDSGLGGLSVLNTLEGLLSKEGFIYIGDSLNAPYGTRSKEEVFELSKKICDDLVSKDVKAIVIACNTATSAAVLKLRDMYDIPIVGMEPAVKPALRQSEGQVVVLATEMTLKEEKFLKLVDHIDDGYRVAKMPAPEWVDCVENHLHDEDFVKNCVDSFLDEKLPSAQNLVLGCTHFIFLSDYIKRYYNDKIELFDGNMGTALQLKNTLESMKLLLDEDIYQASELERIEIYNSKSDEYVEKSKDLLKTLKRGK</sequence>
<comment type="catalytic activity">
    <reaction evidence="1 7">
        <text>L-glutamate = D-glutamate</text>
        <dbReference type="Rhea" id="RHEA:12813"/>
        <dbReference type="ChEBI" id="CHEBI:29985"/>
        <dbReference type="ChEBI" id="CHEBI:29986"/>
        <dbReference type="EC" id="5.1.1.3"/>
    </reaction>
</comment>
<accession>A0ABT6NDF9</accession>
<evidence type="ECO:0000256" key="4">
    <source>
        <dbReference type="ARBA" id="ARBA00022984"/>
    </source>
</evidence>
<dbReference type="Gene3D" id="3.40.50.1860">
    <property type="match status" value="2"/>
</dbReference>
<dbReference type="Pfam" id="PF01177">
    <property type="entry name" value="Asp_Glu_race"/>
    <property type="match status" value="1"/>
</dbReference>
<evidence type="ECO:0000313" key="8">
    <source>
        <dbReference type="EMBL" id="MDH8678457.1"/>
    </source>
</evidence>
<feature type="binding site" evidence="7">
    <location>
        <begin position="183"/>
        <end position="184"/>
    </location>
    <ligand>
        <name>substrate</name>
    </ligand>
</feature>
<evidence type="ECO:0000256" key="7">
    <source>
        <dbReference type="HAMAP-Rule" id="MF_00258"/>
    </source>
</evidence>
<feature type="binding site" evidence="7">
    <location>
        <begin position="75"/>
        <end position="76"/>
    </location>
    <ligand>
        <name>substrate</name>
    </ligand>
</feature>
<dbReference type="InterPro" id="IPR004391">
    <property type="entry name" value="Glu_race"/>
</dbReference>
<dbReference type="Proteomes" id="UP001158045">
    <property type="component" value="Unassembled WGS sequence"/>
</dbReference>
<protein>
    <recommendedName>
        <fullName evidence="2 7">Glutamate racemase</fullName>
        <ecNumber evidence="2 7">5.1.1.3</ecNumber>
    </recommendedName>
</protein>
<feature type="binding site" evidence="7">
    <location>
        <begin position="43"/>
        <end position="44"/>
    </location>
    <ligand>
        <name>substrate</name>
    </ligand>
</feature>